<keyword evidence="1" id="KW-1133">Transmembrane helix</keyword>
<keyword evidence="1" id="KW-0812">Transmembrane</keyword>
<accession>A0AAV7DUW4</accession>
<organism evidence="2 3">
    <name type="scientific">Aristolochia fimbriata</name>
    <name type="common">White veined hardy Dutchman's pipe vine</name>
    <dbReference type="NCBI Taxonomy" id="158543"/>
    <lineage>
        <taxon>Eukaryota</taxon>
        <taxon>Viridiplantae</taxon>
        <taxon>Streptophyta</taxon>
        <taxon>Embryophyta</taxon>
        <taxon>Tracheophyta</taxon>
        <taxon>Spermatophyta</taxon>
        <taxon>Magnoliopsida</taxon>
        <taxon>Magnoliidae</taxon>
        <taxon>Piperales</taxon>
        <taxon>Aristolochiaceae</taxon>
        <taxon>Aristolochia</taxon>
    </lineage>
</organism>
<protein>
    <submittedName>
        <fullName evidence="2">Uncharacterized protein</fullName>
    </submittedName>
</protein>
<comment type="caution">
    <text evidence="2">The sequence shown here is derived from an EMBL/GenBank/DDBJ whole genome shotgun (WGS) entry which is preliminary data.</text>
</comment>
<evidence type="ECO:0000313" key="2">
    <source>
        <dbReference type="EMBL" id="KAG9439077.1"/>
    </source>
</evidence>
<name>A0AAV7DUW4_ARIFI</name>
<proteinExistence type="predicted"/>
<reference evidence="2 3" key="1">
    <citation type="submission" date="2021-07" db="EMBL/GenBank/DDBJ databases">
        <title>The Aristolochia fimbriata genome: insights into angiosperm evolution, floral development and chemical biosynthesis.</title>
        <authorList>
            <person name="Jiao Y."/>
        </authorList>
    </citation>
    <scope>NUCLEOTIDE SEQUENCE [LARGE SCALE GENOMIC DNA]</scope>
    <source>
        <strain evidence="2">IBCAS-2021</strain>
        <tissue evidence="2">Leaf</tissue>
    </source>
</reference>
<feature type="transmembrane region" description="Helical" evidence="1">
    <location>
        <begin position="24"/>
        <end position="44"/>
    </location>
</feature>
<dbReference type="Proteomes" id="UP000825729">
    <property type="component" value="Unassembled WGS sequence"/>
</dbReference>
<evidence type="ECO:0000256" key="1">
    <source>
        <dbReference type="SAM" id="Phobius"/>
    </source>
</evidence>
<dbReference type="AlphaFoldDB" id="A0AAV7DUW4"/>
<keyword evidence="1" id="KW-0472">Membrane</keyword>
<gene>
    <name evidence="2" type="ORF">H6P81_019242</name>
</gene>
<keyword evidence="3" id="KW-1185">Reference proteome</keyword>
<evidence type="ECO:0000313" key="3">
    <source>
        <dbReference type="Proteomes" id="UP000825729"/>
    </source>
</evidence>
<dbReference type="EMBL" id="JAINDJ010000008">
    <property type="protein sequence ID" value="KAG9439077.1"/>
    <property type="molecule type" value="Genomic_DNA"/>
</dbReference>
<sequence>MANLVTASWKKLKETYSSIDDEQWIQYMTVASALGYFATSVVVIRTFGDVMAI</sequence>